<reference evidence="1 2" key="1">
    <citation type="submission" date="2019-09" db="EMBL/GenBank/DDBJ databases">
        <title>Draft genome sequence of Acinetobacter tandoii W4-4-4 isolated from environmental water sample.</title>
        <authorList>
            <person name="Wee S.K."/>
            <person name="Yan B."/>
            <person name="Mustaffa S.B."/>
            <person name="Yap E.P.H."/>
        </authorList>
    </citation>
    <scope>NUCLEOTIDE SEQUENCE [LARGE SCALE GENOMIC DNA]</scope>
    <source>
        <strain evidence="1 2">W4-4-4</strain>
    </source>
</reference>
<accession>A0A5N4W5W9</accession>
<name>A0A5N4W5W9_9GAMM</name>
<gene>
    <name evidence="1" type="ORF">F4W09_15420</name>
</gene>
<evidence type="ECO:0000313" key="2">
    <source>
        <dbReference type="Proteomes" id="UP000325788"/>
    </source>
</evidence>
<protein>
    <submittedName>
        <fullName evidence="1">Helix-turn-helix domain-containing protein</fullName>
    </submittedName>
</protein>
<organism evidence="1 2">
    <name type="scientific">Acinetobacter tandoii</name>
    <dbReference type="NCBI Taxonomy" id="202954"/>
    <lineage>
        <taxon>Bacteria</taxon>
        <taxon>Pseudomonadati</taxon>
        <taxon>Pseudomonadota</taxon>
        <taxon>Gammaproteobacteria</taxon>
        <taxon>Moraxellales</taxon>
        <taxon>Moraxellaceae</taxon>
        <taxon>Acinetobacter</taxon>
    </lineage>
</organism>
<dbReference type="EMBL" id="VXLD01000016">
    <property type="protein sequence ID" value="KAB1851978.1"/>
    <property type="molecule type" value="Genomic_DNA"/>
</dbReference>
<dbReference type="Pfam" id="PF13384">
    <property type="entry name" value="HTH_23"/>
    <property type="match status" value="1"/>
</dbReference>
<dbReference type="AlphaFoldDB" id="A0A5N4W5W9"/>
<evidence type="ECO:0000313" key="1">
    <source>
        <dbReference type="EMBL" id="KAB1851978.1"/>
    </source>
</evidence>
<dbReference type="Proteomes" id="UP000325788">
    <property type="component" value="Unassembled WGS sequence"/>
</dbReference>
<proteinExistence type="predicted"/>
<sequence>MHAANKWCLSLINIRLGLSTLSKALLLAKGISYTNISKELNVSRRSVINWYK</sequence>
<comment type="caution">
    <text evidence="1">The sequence shown here is derived from an EMBL/GenBank/DDBJ whole genome shotgun (WGS) entry which is preliminary data.</text>
</comment>